<sequence length="45" mass="4981">MKCGCHIVPFEIGCSCKEGRLKARFNVVKTDCAFSDGLGLFMRPD</sequence>
<protein>
    <submittedName>
        <fullName evidence="1">Uncharacterized protein</fullName>
    </submittedName>
</protein>
<reference evidence="1 2" key="1">
    <citation type="submission" date="2010-02" db="EMBL/GenBank/DDBJ databases">
        <authorList>
            <person name="Weinstock G."/>
            <person name="Sodergren E."/>
            <person name="Clifton S."/>
            <person name="Fulton L."/>
            <person name="Fulton B."/>
            <person name="Courtney L."/>
            <person name="Fronick C."/>
            <person name="Harrison M."/>
            <person name="Strong C."/>
            <person name="Farmer C."/>
            <person name="Delahaunty K."/>
            <person name="Markovic C."/>
            <person name="Hall O."/>
            <person name="Minx P."/>
            <person name="Tomlinson C."/>
            <person name="Mitreva M."/>
            <person name="Nelson J."/>
            <person name="Hou S."/>
            <person name="Wollam A."/>
            <person name="Pepin K.H."/>
            <person name="Johnson M."/>
            <person name="Bhonagiri V."/>
            <person name="Zhang X."/>
            <person name="Suruliraj S."/>
            <person name="Warren W."/>
            <person name="Chinwalla A."/>
            <person name="Mardis E.R."/>
            <person name="Wilson R.K."/>
        </authorList>
    </citation>
    <scope>NUCLEOTIDE SEQUENCE [LARGE SCALE GENOMIC DNA]</scope>
    <source>
        <strain evidence="1 2">ATCC 29315</strain>
    </source>
</reference>
<evidence type="ECO:0000313" key="1">
    <source>
        <dbReference type="EMBL" id="EFE50000.1"/>
    </source>
</evidence>
<dbReference type="AlphaFoldDB" id="D4DQB8"/>
<comment type="caution">
    <text evidence="1">The sequence shown here is derived from an EMBL/GenBank/DDBJ whole genome shotgun (WGS) entry which is preliminary data.</text>
</comment>
<gene>
    <name evidence="1" type="ORF">NEIELOOT_01254</name>
</gene>
<proteinExistence type="predicted"/>
<organism evidence="1 2">
    <name type="scientific">Neisseria elongata subsp. glycolytica ATCC 29315</name>
    <dbReference type="NCBI Taxonomy" id="546263"/>
    <lineage>
        <taxon>Bacteria</taxon>
        <taxon>Pseudomonadati</taxon>
        <taxon>Pseudomonadota</taxon>
        <taxon>Betaproteobacteria</taxon>
        <taxon>Neisseriales</taxon>
        <taxon>Neisseriaceae</taxon>
        <taxon>Neisseria</taxon>
    </lineage>
</organism>
<name>D4DQB8_NEIEG</name>
<dbReference type="EMBL" id="ADBF01000030">
    <property type="protein sequence ID" value="EFE50000.1"/>
    <property type="molecule type" value="Genomic_DNA"/>
</dbReference>
<accession>D4DQB8</accession>
<evidence type="ECO:0000313" key="2">
    <source>
        <dbReference type="Proteomes" id="UP000005536"/>
    </source>
</evidence>
<dbReference type="Proteomes" id="UP000005536">
    <property type="component" value="Unassembled WGS sequence"/>
</dbReference>